<feature type="region of interest" description="Disordered" evidence="1">
    <location>
        <begin position="197"/>
        <end position="235"/>
    </location>
</feature>
<sequence>MDDVPHDRILQLMRYVGNIGGPPGRRLTAKDIREAVTTWAEGKDSRMSPWGIQFQHPDPNTGFVPPIPYQDSSVICGRWIRDVEVPEEFSGHPVECTCHGRPPPKMTFADTPSWVPSVLQAFQHDEVTDASLEMAESLPKTTLLESPSGSCLFMELPPEILELILEYLVPTGQTYHFLPARNGKNSVQVVQKFVPDGKRTGTATSKHAPPTAPLSANQSPAPNSMQSIQMSNPKHPATGSTYMSLAGTCKYFQDIVYSRLFSQNDFVFNLTPYTIHSAIRSCDFKNFRCWTRTTAHSPKALGPLTARAAKYLKHVTLIASLPFSHSSLDIKALTALFSDTASTLFEAQLSHLALALNLAKPGSNDNRFALQALPVDLLQAEVKKDGLLSLNIREPKVDPVRESNKTQRVFAPLLQGPKGVKEVKFNGPLSEGFVGELKSALMEEQV</sequence>
<evidence type="ECO:0000256" key="1">
    <source>
        <dbReference type="SAM" id="MobiDB-lite"/>
    </source>
</evidence>
<keyword evidence="3" id="KW-1185">Reference proteome</keyword>
<dbReference type="RefSeq" id="XP_033670652.1">
    <property type="nucleotide sequence ID" value="XM_033812038.1"/>
</dbReference>
<reference evidence="2" key="1">
    <citation type="journal article" date="2020" name="Stud. Mycol.">
        <title>101 Dothideomycetes genomes: a test case for predicting lifestyles and emergence of pathogens.</title>
        <authorList>
            <person name="Haridas S."/>
            <person name="Albert R."/>
            <person name="Binder M."/>
            <person name="Bloem J."/>
            <person name="Labutti K."/>
            <person name="Salamov A."/>
            <person name="Andreopoulos B."/>
            <person name="Baker S."/>
            <person name="Barry K."/>
            <person name="Bills G."/>
            <person name="Bluhm B."/>
            <person name="Cannon C."/>
            <person name="Castanera R."/>
            <person name="Culley D."/>
            <person name="Daum C."/>
            <person name="Ezra D."/>
            <person name="Gonzalez J."/>
            <person name="Henrissat B."/>
            <person name="Kuo A."/>
            <person name="Liang C."/>
            <person name="Lipzen A."/>
            <person name="Lutzoni F."/>
            <person name="Magnuson J."/>
            <person name="Mondo S."/>
            <person name="Nolan M."/>
            <person name="Ohm R."/>
            <person name="Pangilinan J."/>
            <person name="Park H.-J."/>
            <person name="Ramirez L."/>
            <person name="Alfaro M."/>
            <person name="Sun H."/>
            <person name="Tritt A."/>
            <person name="Yoshinaga Y."/>
            <person name="Zwiers L.-H."/>
            <person name="Turgeon B."/>
            <person name="Goodwin S."/>
            <person name="Spatafora J."/>
            <person name="Crous P."/>
            <person name="Grigoriev I."/>
        </authorList>
    </citation>
    <scope>NUCLEOTIDE SEQUENCE</scope>
    <source>
        <strain evidence="2">ATCC 36951</strain>
    </source>
</reference>
<proteinExistence type="predicted"/>
<protein>
    <submittedName>
        <fullName evidence="2">Uncharacterized protein</fullName>
    </submittedName>
</protein>
<dbReference type="Proteomes" id="UP000799537">
    <property type="component" value="Unassembled WGS sequence"/>
</dbReference>
<dbReference type="GeneID" id="54565310"/>
<accession>A0A6A6CST9</accession>
<dbReference type="OrthoDB" id="3638571at2759"/>
<evidence type="ECO:0000313" key="2">
    <source>
        <dbReference type="EMBL" id="KAF2169763.1"/>
    </source>
</evidence>
<dbReference type="EMBL" id="ML993587">
    <property type="protein sequence ID" value="KAF2169763.1"/>
    <property type="molecule type" value="Genomic_DNA"/>
</dbReference>
<organism evidence="2 3">
    <name type="scientific">Zasmidium cellare ATCC 36951</name>
    <dbReference type="NCBI Taxonomy" id="1080233"/>
    <lineage>
        <taxon>Eukaryota</taxon>
        <taxon>Fungi</taxon>
        <taxon>Dikarya</taxon>
        <taxon>Ascomycota</taxon>
        <taxon>Pezizomycotina</taxon>
        <taxon>Dothideomycetes</taxon>
        <taxon>Dothideomycetidae</taxon>
        <taxon>Mycosphaerellales</taxon>
        <taxon>Mycosphaerellaceae</taxon>
        <taxon>Zasmidium</taxon>
    </lineage>
</organism>
<feature type="compositionally biased region" description="Polar residues" evidence="1">
    <location>
        <begin position="214"/>
        <end position="235"/>
    </location>
</feature>
<dbReference type="AlphaFoldDB" id="A0A6A6CST9"/>
<name>A0A6A6CST9_ZASCE</name>
<gene>
    <name evidence="2" type="ORF">M409DRAFT_52267</name>
</gene>
<evidence type="ECO:0000313" key="3">
    <source>
        <dbReference type="Proteomes" id="UP000799537"/>
    </source>
</evidence>